<dbReference type="EMBL" id="CAXIEN010000050">
    <property type="protein sequence ID" value="CAL1270667.1"/>
    <property type="molecule type" value="Genomic_DNA"/>
</dbReference>
<keyword evidence="6" id="KW-1185">Reference proteome</keyword>
<dbReference type="GO" id="GO:0042026">
    <property type="term" value="P:protein refolding"/>
    <property type="evidence" value="ECO:0007669"/>
    <property type="project" value="TreeGrafter"/>
</dbReference>
<dbReference type="AlphaFoldDB" id="A0AAV1ZGW4"/>
<dbReference type="Proteomes" id="UP001497382">
    <property type="component" value="Unassembled WGS sequence"/>
</dbReference>
<dbReference type="InterPro" id="IPR001436">
    <property type="entry name" value="Alpha-crystallin/sHSP_animal"/>
</dbReference>
<sequence>MGSLKRDDRIKECTRNFMESKSSKGSILTRKPELQDVELANKQLKYQLAEMDKMLLNHLKRLGANDRDICRHTGLAEIDPTPVNDAMFKERFKFMILTLEKLKNERLKVDKAIPYQLHAKIPRDHAQLEEHFISLNHILTKDIPEDFKIFIDCKQFKSYELKVIVKGGYILVQGSHDLKFDKHGWIKREFTRRWPIPENVEQDEFSCLLDRYGILTIRAPRKVSSIPIPIQTEKW</sequence>
<dbReference type="Pfam" id="PF00011">
    <property type="entry name" value="HSP20"/>
    <property type="match status" value="1"/>
</dbReference>
<dbReference type="InterPro" id="IPR008978">
    <property type="entry name" value="HSP20-like_chaperone"/>
</dbReference>
<evidence type="ECO:0000259" key="4">
    <source>
        <dbReference type="PROSITE" id="PS01031"/>
    </source>
</evidence>
<name>A0AAV1ZGW4_9ARAC</name>
<comment type="caution">
    <text evidence="5">The sequence shown here is derived from an EMBL/GenBank/DDBJ whole genome shotgun (WGS) entry which is preliminary data.</text>
</comment>
<evidence type="ECO:0000256" key="2">
    <source>
        <dbReference type="PROSITE-ProRule" id="PRU00285"/>
    </source>
</evidence>
<evidence type="ECO:0000256" key="1">
    <source>
        <dbReference type="ARBA" id="ARBA00023016"/>
    </source>
</evidence>
<accession>A0AAV1ZGW4</accession>
<organism evidence="5 6">
    <name type="scientific">Larinioides sclopetarius</name>
    <dbReference type="NCBI Taxonomy" id="280406"/>
    <lineage>
        <taxon>Eukaryota</taxon>
        <taxon>Metazoa</taxon>
        <taxon>Ecdysozoa</taxon>
        <taxon>Arthropoda</taxon>
        <taxon>Chelicerata</taxon>
        <taxon>Arachnida</taxon>
        <taxon>Araneae</taxon>
        <taxon>Araneomorphae</taxon>
        <taxon>Entelegynae</taxon>
        <taxon>Araneoidea</taxon>
        <taxon>Araneidae</taxon>
        <taxon>Larinioides</taxon>
    </lineage>
</organism>
<comment type="similarity">
    <text evidence="2 3">Belongs to the small heat shock protein (HSP20) family.</text>
</comment>
<dbReference type="GO" id="GO:0009408">
    <property type="term" value="P:response to heat"/>
    <property type="evidence" value="ECO:0007669"/>
    <property type="project" value="TreeGrafter"/>
</dbReference>
<dbReference type="PANTHER" id="PTHR45640:SF13">
    <property type="entry name" value="HEAT SHOCK PROTEIN 22-RELATED"/>
    <property type="match status" value="1"/>
</dbReference>
<feature type="domain" description="SHSP" evidence="4">
    <location>
        <begin position="129"/>
        <end position="235"/>
    </location>
</feature>
<dbReference type="CDD" id="cd06526">
    <property type="entry name" value="metazoan_ACD"/>
    <property type="match status" value="1"/>
</dbReference>
<keyword evidence="1" id="KW-0346">Stress response</keyword>
<evidence type="ECO:0000256" key="3">
    <source>
        <dbReference type="RuleBase" id="RU003616"/>
    </source>
</evidence>
<protein>
    <recommendedName>
        <fullName evidence="4">SHSP domain-containing protein</fullName>
    </recommendedName>
</protein>
<evidence type="ECO:0000313" key="6">
    <source>
        <dbReference type="Proteomes" id="UP001497382"/>
    </source>
</evidence>
<evidence type="ECO:0000313" key="5">
    <source>
        <dbReference type="EMBL" id="CAL1270667.1"/>
    </source>
</evidence>
<dbReference type="SUPFAM" id="SSF49764">
    <property type="entry name" value="HSP20-like chaperones"/>
    <property type="match status" value="1"/>
</dbReference>
<dbReference type="GO" id="GO:0051082">
    <property type="term" value="F:unfolded protein binding"/>
    <property type="evidence" value="ECO:0007669"/>
    <property type="project" value="TreeGrafter"/>
</dbReference>
<reference evidence="5 6" key="1">
    <citation type="submission" date="2024-04" db="EMBL/GenBank/DDBJ databases">
        <authorList>
            <person name="Rising A."/>
            <person name="Reimegard J."/>
            <person name="Sonavane S."/>
            <person name="Akerstrom W."/>
            <person name="Nylinder S."/>
            <person name="Hedman E."/>
            <person name="Kallberg Y."/>
        </authorList>
    </citation>
    <scope>NUCLEOTIDE SEQUENCE [LARGE SCALE GENOMIC DNA]</scope>
</reference>
<proteinExistence type="inferred from homology"/>
<dbReference type="PROSITE" id="PS01031">
    <property type="entry name" value="SHSP"/>
    <property type="match status" value="1"/>
</dbReference>
<gene>
    <name evidence="5" type="ORF">LARSCL_LOCUS5426</name>
</gene>
<dbReference type="GO" id="GO:0005737">
    <property type="term" value="C:cytoplasm"/>
    <property type="evidence" value="ECO:0007669"/>
    <property type="project" value="TreeGrafter"/>
</dbReference>
<dbReference type="PANTHER" id="PTHR45640">
    <property type="entry name" value="HEAT SHOCK PROTEIN HSP-12.2-RELATED"/>
    <property type="match status" value="1"/>
</dbReference>
<dbReference type="PRINTS" id="PR00299">
    <property type="entry name" value="ACRYSTALLIN"/>
</dbReference>
<dbReference type="InterPro" id="IPR002068">
    <property type="entry name" value="A-crystallin/Hsp20_dom"/>
</dbReference>
<dbReference type="GO" id="GO:0005634">
    <property type="term" value="C:nucleus"/>
    <property type="evidence" value="ECO:0007669"/>
    <property type="project" value="TreeGrafter"/>
</dbReference>
<dbReference type="Gene3D" id="2.60.40.790">
    <property type="match status" value="1"/>
</dbReference>